<feature type="region of interest" description="Disordered" evidence="1">
    <location>
        <begin position="25"/>
        <end position="46"/>
    </location>
</feature>
<accession>M4CCI6</accession>
<evidence type="ECO:0000313" key="2">
    <source>
        <dbReference type="EnsemblPlants" id="Bra001916.1-P"/>
    </source>
</evidence>
<reference evidence="2" key="3">
    <citation type="submission" date="2023-03" db="UniProtKB">
        <authorList>
            <consortium name="EnsemblPlants"/>
        </authorList>
    </citation>
    <scope>IDENTIFICATION</scope>
    <source>
        <strain evidence="2">cv. Chiifu-401-42</strain>
    </source>
</reference>
<reference evidence="2 3" key="2">
    <citation type="journal article" date="2018" name="Hortic Res">
        <title>Improved Brassica rapa reference genome by single-molecule sequencing and chromosome conformation capture technologies.</title>
        <authorList>
            <person name="Zhang L."/>
            <person name="Cai X."/>
            <person name="Wu J."/>
            <person name="Liu M."/>
            <person name="Grob S."/>
            <person name="Cheng F."/>
            <person name="Liang J."/>
            <person name="Cai C."/>
            <person name="Liu Z."/>
            <person name="Liu B."/>
            <person name="Wang F."/>
            <person name="Li S."/>
            <person name="Liu F."/>
            <person name="Li X."/>
            <person name="Cheng L."/>
            <person name="Yang W."/>
            <person name="Li M.H."/>
            <person name="Grossniklaus U."/>
            <person name="Zheng H."/>
            <person name="Wang X."/>
        </authorList>
    </citation>
    <scope>NUCLEOTIDE SEQUENCE [LARGE SCALE GENOMIC DNA]</scope>
    <source>
        <strain evidence="2 3">cv. Chiifu-401-42</strain>
    </source>
</reference>
<evidence type="ECO:0000313" key="3">
    <source>
        <dbReference type="Proteomes" id="UP000011750"/>
    </source>
</evidence>
<dbReference type="Gramene" id="Bra001916.1">
    <property type="protein sequence ID" value="Bra001916.1-P"/>
    <property type="gene ID" value="Bra001916"/>
</dbReference>
<protein>
    <submittedName>
        <fullName evidence="2">Uncharacterized protein</fullName>
    </submittedName>
</protein>
<dbReference type="HOGENOM" id="CLU_1580730_0_0_1"/>
<dbReference type="EnsemblPlants" id="Bra001916.1">
    <property type="protein sequence ID" value="Bra001916.1-P"/>
    <property type="gene ID" value="Bra001916"/>
</dbReference>
<organism evidence="2 3">
    <name type="scientific">Brassica campestris</name>
    <name type="common">Field mustard</name>
    <dbReference type="NCBI Taxonomy" id="3711"/>
    <lineage>
        <taxon>Eukaryota</taxon>
        <taxon>Viridiplantae</taxon>
        <taxon>Streptophyta</taxon>
        <taxon>Embryophyta</taxon>
        <taxon>Tracheophyta</taxon>
        <taxon>Spermatophyta</taxon>
        <taxon>Magnoliopsida</taxon>
        <taxon>eudicotyledons</taxon>
        <taxon>Gunneridae</taxon>
        <taxon>Pentapetalae</taxon>
        <taxon>rosids</taxon>
        <taxon>malvids</taxon>
        <taxon>Brassicales</taxon>
        <taxon>Brassicaceae</taxon>
        <taxon>Brassiceae</taxon>
        <taxon>Brassica</taxon>
    </lineage>
</organism>
<dbReference type="Proteomes" id="UP000011750">
    <property type="component" value="Chromosome A03"/>
</dbReference>
<proteinExistence type="predicted"/>
<name>M4CCI6_BRACM</name>
<reference evidence="2 3" key="1">
    <citation type="journal article" date="2011" name="Nat. Genet.">
        <title>The genome of the mesopolyploid crop species Brassica rapa.</title>
        <authorList>
            <consortium name="Brassica rapa Genome Sequencing Project Consortium"/>
            <person name="Wang X."/>
            <person name="Wang H."/>
            <person name="Wang J."/>
            <person name="Sun R."/>
            <person name="Wu J."/>
            <person name="Liu S."/>
            <person name="Bai Y."/>
            <person name="Mun J.H."/>
            <person name="Bancroft I."/>
            <person name="Cheng F."/>
            <person name="Huang S."/>
            <person name="Li X."/>
            <person name="Hua W."/>
            <person name="Wang J."/>
            <person name="Wang X."/>
            <person name="Freeling M."/>
            <person name="Pires J.C."/>
            <person name="Paterson A.H."/>
            <person name="Chalhoub B."/>
            <person name="Wang B."/>
            <person name="Hayward A."/>
            <person name="Sharpe A.G."/>
            <person name="Park B.S."/>
            <person name="Weisshaar B."/>
            <person name="Liu B."/>
            <person name="Li B."/>
            <person name="Liu B."/>
            <person name="Tong C."/>
            <person name="Song C."/>
            <person name="Duran C."/>
            <person name="Peng C."/>
            <person name="Geng C."/>
            <person name="Koh C."/>
            <person name="Lin C."/>
            <person name="Edwards D."/>
            <person name="Mu D."/>
            <person name="Shen D."/>
            <person name="Soumpourou E."/>
            <person name="Li F."/>
            <person name="Fraser F."/>
            <person name="Conant G."/>
            <person name="Lassalle G."/>
            <person name="King G.J."/>
            <person name="Bonnema G."/>
            <person name="Tang H."/>
            <person name="Wang H."/>
            <person name="Belcram H."/>
            <person name="Zhou H."/>
            <person name="Hirakawa H."/>
            <person name="Abe H."/>
            <person name="Guo H."/>
            <person name="Wang H."/>
            <person name="Jin H."/>
            <person name="Parkin I.A."/>
            <person name="Batley J."/>
            <person name="Kim J.S."/>
            <person name="Just J."/>
            <person name="Li J."/>
            <person name="Xu J."/>
            <person name="Deng J."/>
            <person name="Kim J.A."/>
            <person name="Li J."/>
            <person name="Yu J."/>
            <person name="Meng J."/>
            <person name="Wang J."/>
            <person name="Min J."/>
            <person name="Poulain J."/>
            <person name="Wang J."/>
            <person name="Hatakeyama K."/>
            <person name="Wu K."/>
            <person name="Wang L."/>
            <person name="Fang L."/>
            <person name="Trick M."/>
            <person name="Links M.G."/>
            <person name="Zhao M."/>
            <person name="Jin M."/>
            <person name="Ramchiary N."/>
            <person name="Drou N."/>
            <person name="Berkman P.J."/>
            <person name="Cai Q."/>
            <person name="Huang Q."/>
            <person name="Li R."/>
            <person name="Tabata S."/>
            <person name="Cheng S."/>
            <person name="Zhang S."/>
            <person name="Zhang S."/>
            <person name="Huang S."/>
            <person name="Sato S."/>
            <person name="Sun S."/>
            <person name="Kwon S.J."/>
            <person name="Choi S.R."/>
            <person name="Lee T.H."/>
            <person name="Fan W."/>
            <person name="Zhao X."/>
            <person name="Tan X."/>
            <person name="Xu X."/>
            <person name="Wang Y."/>
            <person name="Qiu Y."/>
            <person name="Yin Y."/>
            <person name="Li Y."/>
            <person name="Du Y."/>
            <person name="Liao Y."/>
            <person name="Lim Y."/>
            <person name="Narusaka Y."/>
            <person name="Wang Y."/>
            <person name="Wang Z."/>
            <person name="Li Z."/>
            <person name="Wang Z."/>
            <person name="Xiong Z."/>
            <person name="Zhang Z."/>
        </authorList>
    </citation>
    <scope>NUCLEOTIDE SEQUENCE [LARGE SCALE GENOMIC DNA]</scope>
    <source>
        <strain evidence="2 3">cv. Chiifu-401-42</strain>
    </source>
</reference>
<evidence type="ECO:0000256" key="1">
    <source>
        <dbReference type="SAM" id="MobiDB-lite"/>
    </source>
</evidence>
<keyword evidence="3" id="KW-1185">Reference proteome</keyword>
<dbReference type="AlphaFoldDB" id="M4CCI6"/>
<sequence length="169" mass="18676">MCEFDLWLIVFKHIVNLKLQSESVNGTKAGQKEAKEPSLTTEPSSSRELCLVRPADDLPSDDLSVLILDKQVFTASDLLLEEARRQTKKETAMTDSRLRTRLSPKLERLNSSPIGLGRHVDFVFTDVPLQNDDHVSYGKATLSLADDGRNTVMCIKFNPNSSTAAAVSA</sequence>
<dbReference type="InParanoid" id="M4CCI6"/>